<dbReference type="AlphaFoldDB" id="A0A552UXZ3"/>
<protein>
    <submittedName>
        <fullName evidence="1">Uncharacterized protein</fullName>
    </submittedName>
</protein>
<keyword evidence="2" id="KW-1185">Reference proteome</keyword>
<evidence type="ECO:0000313" key="1">
    <source>
        <dbReference type="EMBL" id="TRW23079.1"/>
    </source>
</evidence>
<gene>
    <name evidence="1" type="ORF">FMM05_15410</name>
</gene>
<proteinExistence type="predicted"/>
<comment type="caution">
    <text evidence="1">The sequence shown here is derived from an EMBL/GenBank/DDBJ whole genome shotgun (WGS) entry which is preliminary data.</text>
</comment>
<accession>A0A552UXZ3</accession>
<reference evidence="1 2" key="1">
    <citation type="submission" date="2019-07" db="EMBL/GenBank/DDBJ databases">
        <title>Flavobacterium sp. nov., isolated from glacier ice.</title>
        <authorList>
            <person name="Liu Q."/>
            <person name="Xin Y.-H."/>
        </authorList>
    </citation>
    <scope>NUCLEOTIDE SEQUENCE [LARGE SCALE GENOMIC DNA]</scope>
    <source>
        <strain evidence="1 2">ZT4R6</strain>
    </source>
</reference>
<sequence>MLNVIYSGTGTYDQHTYQVDYRVYLPVITTGQYEFITDKIYNMSCKKYPNTVLLFMKIVNGPNPDLSGCTEDPGVEIEFNISATNLISVDSNCTPLDYTKIVYVVVMHDDTCNEQYAKDAAYCKAPVINRCIPGQENNVNDASIANKGNYGGPNKSKYGKLYPSSL</sequence>
<name>A0A552UXZ3_9FLAO</name>
<dbReference type="Proteomes" id="UP000320643">
    <property type="component" value="Unassembled WGS sequence"/>
</dbReference>
<dbReference type="OrthoDB" id="1367311at2"/>
<evidence type="ECO:0000313" key="2">
    <source>
        <dbReference type="Proteomes" id="UP000320643"/>
    </source>
</evidence>
<organism evidence="1 2">
    <name type="scientific">Flavobacterium zepuense</name>
    <dbReference type="NCBI Taxonomy" id="2593302"/>
    <lineage>
        <taxon>Bacteria</taxon>
        <taxon>Pseudomonadati</taxon>
        <taxon>Bacteroidota</taxon>
        <taxon>Flavobacteriia</taxon>
        <taxon>Flavobacteriales</taxon>
        <taxon>Flavobacteriaceae</taxon>
        <taxon>Flavobacterium</taxon>
    </lineage>
</organism>
<dbReference type="RefSeq" id="WP_143374293.1">
    <property type="nucleotide sequence ID" value="NZ_VJVZ01000010.1"/>
</dbReference>
<dbReference type="EMBL" id="VJVZ01000010">
    <property type="protein sequence ID" value="TRW23079.1"/>
    <property type="molecule type" value="Genomic_DNA"/>
</dbReference>